<dbReference type="AlphaFoldDB" id="A0A1G9SFR9"/>
<proteinExistence type="predicted"/>
<dbReference type="PRINTS" id="PR00368">
    <property type="entry name" value="FADPNR"/>
</dbReference>
<dbReference type="STRING" id="211114.SAMN04489726_1137"/>
<dbReference type="RefSeq" id="WP_081900668.1">
    <property type="nucleotide sequence ID" value="NZ_JOEF01000026.1"/>
</dbReference>
<gene>
    <name evidence="3" type="ORF">SAMN04489726_1137</name>
</gene>
<evidence type="ECO:0000313" key="3">
    <source>
        <dbReference type="EMBL" id="SDM34252.1"/>
    </source>
</evidence>
<dbReference type="SUPFAM" id="SSF51905">
    <property type="entry name" value="FAD/NAD(P)-binding domain"/>
    <property type="match status" value="2"/>
</dbReference>
<protein>
    <submittedName>
        <fullName evidence="3">Putative flavoprotein involved in K+ transport</fullName>
    </submittedName>
</protein>
<keyword evidence="4" id="KW-1185">Reference proteome</keyword>
<feature type="region of interest" description="Disordered" evidence="2">
    <location>
        <begin position="353"/>
        <end position="379"/>
    </location>
</feature>
<evidence type="ECO:0000313" key="4">
    <source>
        <dbReference type="Proteomes" id="UP000183376"/>
    </source>
</evidence>
<dbReference type="InterPro" id="IPR050982">
    <property type="entry name" value="Auxin_biosynth/cation_transpt"/>
</dbReference>
<dbReference type="eggNOG" id="COG2072">
    <property type="taxonomic scope" value="Bacteria"/>
</dbReference>
<name>A0A1G9SFR9_ALLAB</name>
<dbReference type="Gene3D" id="3.50.50.60">
    <property type="entry name" value="FAD/NAD(P)-binding domain"/>
    <property type="match status" value="1"/>
</dbReference>
<organism evidence="3 4">
    <name type="scientific">Allokutzneria albata</name>
    <name type="common">Kibdelosporangium albatum</name>
    <dbReference type="NCBI Taxonomy" id="211114"/>
    <lineage>
        <taxon>Bacteria</taxon>
        <taxon>Bacillati</taxon>
        <taxon>Actinomycetota</taxon>
        <taxon>Actinomycetes</taxon>
        <taxon>Pseudonocardiales</taxon>
        <taxon>Pseudonocardiaceae</taxon>
        <taxon>Allokutzneria</taxon>
    </lineage>
</organism>
<keyword evidence="1" id="KW-0560">Oxidoreductase</keyword>
<reference evidence="3 4" key="1">
    <citation type="submission" date="2016-10" db="EMBL/GenBank/DDBJ databases">
        <authorList>
            <person name="de Groot N.N."/>
        </authorList>
    </citation>
    <scope>NUCLEOTIDE SEQUENCE [LARGE SCALE GENOMIC DNA]</scope>
    <source>
        <strain evidence="3 4">DSM 44149</strain>
    </source>
</reference>
<dbReference type="PANTHER" id="PTHR43539">
    <property type="entry name" value="FLAVIN-BINDING MONOOXYGENASE-LIKE PROTEIN (AFU_ORTHOLOGUE AFUA_4G09220)"/>
    <property type="match status" value="1"/>
</dbReference>
<evidence type="ECO:0000256" key="2">
    <source>
        <dbReference type="SAM" id="MobiDB-lite"/>
    </source>
</evidence>
<dbReference type="InterPro" id="IPR036188">
    <property type="entry name" value="FAD/NAD-bd_sf"/>
</dbReference>
<dbReference type="GO" id="GO:0004497">
    <property type="term" value="F:monooxygenase activity"/>
    <property type="evidence" value="ECO:0007669"/>
    <property type="project" value="TreeGrafter"/>
</dbReference>
<accession>A0A1G9SFR9</accession>
<dbReference type="GO" id="GO:0050660">
    <property type="term" value="F:flavin adenine dinucleotide binding"/>
    <property type="evidence" value="ECO:0007669"/>
    <property type="project" value="TreeGrafter"/>
</dbReference>
<dbReference type="PANTHER" id="PTHR43539:SF78">
    <property type="entry name" value="FLAVIN-CONTAINING MONOOXYGENASE"/>
    <property type="match status" value="1"/>
</dbReference>
<dbReference type="EMBL" id="LT629701">
    <property type="protein sequence ID" value="SDM34252.1"/>
    <property type="molecule type" value="Genomic_DNA"/>
</dbReference>
<dbReference type="OrthoDB" id="178899at2"/>
<evidence type="ECO:0000256" key="1">
    <source>
        <dbReference type="ARBA" id="ARBA00023002"/>
    </source>
</evidence>
<dbReference type="Pfam" id="PF13738">
    <property type="entry name" value="Pyr_redox_3"/>
    <property type="match status" value="1"/>
</dbReference>
<sequence>MNTPNAVVIGGGQAGLATAHVLRTRGLRPVVLEAGPEPVGSWPHYCDSLTLFSPARYSALPGLAFDGDPHRYPHRDEVVAYLQRYAAHLDAEIRTGEQVTNVAHRDGRFQVTTGTGAQFEAPMVIAATGGFSRPYRPELPGLADFTGTLLHSSDYRVPGPLAGQRVVVVGAGNSAVLVAVELATHADVTLATRGRIRFVRQRLFGRDVHFWTTITGLDALPVGPWLATPPGSPVFDHGRFRAALARRQPYQRPMFSRVDGTTVTWSDGSREDIDAIILATGYRPALDYLAPLRTVTPSGRPLHRAGASSTHLGLGYVGLGWQRGLASATLRGVGRDAAYLVSRLLSRLPALTRMSRPRTGARSAGLTGTPSPEGAGTSP</sequence>
<dbReference type="PRINTS" id="PR00469">
    <property type="entry name" value="PNDRDTASEII"/>
</dbReference>
<dbReference type="Proteomes" id="UP000183376">
    <property type="component" value="Chromosome I"/>
</dbReference>